<feature type="repeat" description="ANK" evidence="3">
    <location>
        <begin position="528"/>
        <end position="560"/>
    </location>
</feature>
<dbReference type="PROSITE" id="PS50297">
    <property type="entry name" value="ANK_REP_REGION"/>
    <property type="match status" value="3"/>
</dbReference>
<feature type="region of interest" description="Disordered" evidence="4">
    <location>
        <begin position="388"/>
        <end position="418"/>
    </location>
</feature>
<evidence type="ECO:0000313" key="5">
    <source>
        <dbReference type="EMBL" id="ETV98222.1"/>
    </source>
</evidence>
<feature type="repeat" description="ANK" evidence="3">
    <location>
        <begin position="596"/>
        <end position="618"/>
    </location>
</feature>
<gene>
    <name evidence="5" type="ORF">H310_08945</name>
</gene>
<dbReference type="Pfam" id="PF00023">
    <property type="entry name" value="Ank"/>
    <property type="match status" value="1"/>
</dbReference>
<dbReference type="SMART" id="SM00248">
    <property type="entry name" value="ANK"/>
    <property type="match status" value="3"/>
</dbReference>
<evidence type="ECO:0000256" key="1">
    <source>
        <dbReference type="ARBA" id="ARBA00022737"/>
    </source>
</evidence>
<dbReference type="SUPFAM" id="SSF48403">
    <property type="entry name" value="Ankyrin repeat"/>
    <property type="match status" value="1"/>
</dbReference>
<feature type="region of interest" description="Disordered" evidence="4">
    <location>
        <begin position="43"/>
        <end position="66"/>
    </location>
</feature>
<dbReference type="GeneID" id="20085995"/>
<dbReference type="PROSITE" id="PS50088">
    <property type="entry name" value="ANK_REPEAT"/>
    <property type="match status" value="3"/>
</dbReference>
<keyword evidence="2 3" id="KW-0040">ANK repeat</keyword>
<evidence type="ECO:0000256" key="2">
    <source>
        <dbReference type="ARBA" id="ARBA00023043"/>
    </source>
</evidence>
<name>A0A024TXZ0_9STRA</name>
<dbReference type="eggNOG" id="KOG4177">
    <property type="taxonomic scope" value="Eukaryota"/>
</dbReference>
<evidence type="ECO:0000256" key="4">
    <source>
        <dbReference type="SAM" id="MobiDB-lite"/>
    </source>
</evidence>
<dbReference type="InterPro" id="IPR036770">
    <property type="entry name" value="Ankyrin_rpt-contain_sf"/>
</dbReference>
<dbReference type="RefSeq" id="XP_008873097.1">
    <property type="nucleotide sequence ID" value="XM_008874875.1"/>
</dbReference>
<feature type="compositionally biased region" description="Basic and acidic residues" evidence="4">
    <location>
        <begin position="711"/>
        <end position="724"/>
    </location>
</feature>
<dbReference type="STRING" id="157072.A0A024TXZ0"/>
<feature type="compositionally biased region" description="Polar residues" evidence="4">
    <location>
        <begin position="54"/>
        <end position="66"/>
    </location>
</feature>
<protein>
    <submittedName>
        <fullName evidence="5">Uncharacterized protein</fullName>
    </submittedName>
</protein>
<dbReference type="Pfam" id="PF12796">
    <property type="entry name" value="Ank_2"/>
    <property type="match status" value="1"/>
</dbReference>
<dbReference type="Gene3D" id="1.25.40.20">
    <property type="entry name" value="Ankyrin repeat-containing domain"/>
    <property type="match status" value="1"/>
</dbReference>
<reference evidence="5" key="1">
    <citation type="submission" date="2013-12" db="EMBL/GenBank/DDBJ databases">
        <title>The Genome Sequence of Aphanomyces invadans NJM9701.</title>
        <authorList>
            <consortium name="The Broad Institute Genomics Platform"/>
            <person name="Russ C."/>
            <person name="Tyler B."/>
            <person name="van West P."/>
            <person name="Dieguez-Uribeondo J."/>
            <person name="Young S.K."/>
            <person name="Zeng Q."/>
            <person name="Gargeya S."/>
            <person name="Fitzgerald M."/>
            <person name="Abouelleil A."/>
            <person name="Alvarado L."/>
            <person name="Chapman S.B."/>
            <person name="Gainer-Dewar J."/>
            <person name="Goldberg J."/>
            <person name="Griggs A."/>
            <person name="Gujja S."/>
            <person name="Hansen M."/>
            <person name="Howarth C."/>
            <person name="Imamovic A."/>
            <person name="Ireland A."/>
            <person name="Larimer J."/>
            <person name="McCowan C."/>
            <person name="Murphy C."/>
            <person name="Pearson M."/>
            <person name="Poon T.W."/>
            <person name="Priest M."/>
            <person name="Roberts A."/>
            <person name="Saif S."/>
            <person name="Shea T."/>
            <person name="Sykes S."/>
            <person name="Wortman J."/>
            <person name="Nusbaum C."/>
            <person name="Birren B."/>
        </authorList>
    </citation>
    <scope>NUCLEOTIDE SEQUENCE [LARGE SCALE GENOMIC DNA]</scope>
    <source>
        <strain evidence="5">NJM9701</strain>
    </source>
</reference>
<feature type="repeat" description="ANK" evidence="3">
    <location>
        <begin position="563"/>
        <end position="595"/>
    </location>
</feature>
<accession>A0A024TXZ0</accession>
<dbReference type="EMBL" id="KI913970">
    <property type="protein sequence ID" value="ETV98222.1"/>
    <property type="molecule type" value="Genomic_DNA"/>
</dbReference>
<organism evidence="5">
    <name type="scientific">Aphanomyces invadans</name>
    <dbReference type="NCBI Taxonomy" id="157072"/>
    <lineage>
        <taxon>Eukaryota</taxon>
        <taxon>Sar</taxon>
        <taxon>Stramenopiles</taxon>
        <taxon>Oomycota</taxon>
        <taxon>Saprolegniomycetes</taxon>
        <taxon>Saprolegniales</taxon>
        <taxon>Verrucalvaceae</taxon>
        <taxon>Aphanomyces</taxon>
    </lineage>
</organism>
<keyword evidence="1" id="KW-0677">Repeat</keyword>
<dbReference type="PANTHER" id="PTHR24198">
    <property type="entry name" value="ANKYRIN REPEAT AND PROTEIN KINASE DOMAIN-CONTAINING PROTEIN"/>
    <property type="match status" value="1"/>
</dbReference>
<proteinExistence type="predicted"/>
<evidence type="ECO:0000256" key="3">
    <source>
        <dbReference type="PROSITE-ProRule" id="PRU00023"/>
    </source>
</evidence>
<feature type="region of interest" description="Disordered" evidence="4">
    <location>
        <begin position="699"/>
        <end position="741"/>
    </location>
</feature>
<dbReference type="PANTHER" id="PTHR24198:SF165">
    <property type="entry name" value="ANKYRIN REPEAT-CONTAINING PROTEIN-RELATED"/>
    <property type="match status" value="1"/>
</dbReference>
<sequence>MADEDDESLYAISFEDDEENGLFAPPAEGAVQVVDSISTTELTVPPRPHGGIRANSTSYNQPSNSVSPVPLVKCQSFDGKATDDPCSVPTIKSTSDVIWLQQYDPRSTSHYYTNATTGESTTVKPRFVSKAKIRDRFHAAALVIQCAARSQRARRCVQALRQTAPLSAQGRHPGENAVDVPAILHEAYVRKCRHVCVLLDDLSLAISSRRITPTADDTDLAAPLALLHAEFLESWTQIKGTFEAAKAVVDDPASLLHLHSEDLNATLSQVRIGCVQLQHTITSHDDSFLALDVFRVNQARHRFARWKVPSHDHGALHKAHVRVEGHLRKVLGAAAFQNHADLTEIPPTRTFTEWHDSVVSLLASVASYETLLEIDAKSTCVDNTGAANVRSTREDAASRNPAAPLQLEDSSCDSRSPVKRKRLANTPLTLAELRQCWVDGLRLREADEAAAAQAEKDAVRAQAVERMALRSAQEKHRLDRYARKLSIWEAVVEGWPVEKINQLAIAETKTAAQHGNGAFRLRDSQAENGRTLLQLACWSGHVHLVRYFVDKGSNLGQIDCVNNRFSLLHDAARAGRANVVRVLLEYGLPCNILDNYGDNPVHWAARRNHVETIQALLDLPLKEIPTAASAISPVHIARWRSVLAANHRGKRPIHLTTLHRVRTMLLDFERVAETGLELYNRQGASEAAMLRRRDGLAPSTIKRTPTMTGRPSRDMERQRTRVDVADPSPSSTGPMDPLPAVDGRRQREFRVKKATARAVKNFEKEGRKRANVQLAGQRLKYTLQHTSSAFSIETDDMDIFLDHVAE</sequence>
<dbReference type="InterPro" id="IPR002110">
    <property type="entry name" value="Ankyrin_rpt"/>
</dbReference>
<dbReference type="OrthoDB" id="194358at2759"/>
<dbReference type="VEuPathDB" id="FungiDB:H310_08945"/>
<dbReference type="AlphaFoldDB" id="A0A024TXZ0"/>